<sequence>MAIELDHLIVPCRDQRGAAALLARILGVPWAEAGPGPFCPVYVSAGLTLDMDQVAGEPMRLHYCFRLSDAEFDALLMRLQALGVAYRSTPHGPTDGQINTQHGGRIVYWSQPDEHIWEALTVSYARQPAP</sequence>
<gene>
    <name evidence="2" type="ORF">SAMN02745887_00766</name>
</gene>
<proteinExistence type="predicted"/>
<dbReference type="AlphaFoldDB" id="A0A1K2H903"/>
<accession>A0A1K2H903</accession>
<dbReference type="EMBL" id="FPKR01000003">
    <property type="protein sequence ID" value="SFZ73311.1"/>
    <property type="molecule type" value="Genomic_DNA"/>
</dbReference>
<dbReference type="Proteomes" id="UP000186513">
    <property type="component" value="Unassembled WGS sequence"/>
</dbReference>
<dbReference type="PROSITE" id="PS51819">
    <property type="entry name" value="VOC"/>
    <property type="match status" value="1"/>
</dbReference>
<dbReference type="CDD" id="cd08351">
    <property type="entry name" value="ChaP_like"/>
    <property type="match status" value="1"/>
</dbReference>
<feature type="domain" description="VOC" evidence="1">
    <location>
        <begin position="4"/>
        <end position="122"/>
    </location>
</feature>
<reference evidence="2 3" key="1">
    <citation type="submission" date="2016-11" db="EMBL/GenBank/DDBJ databases">
        <authorList>
            <person name="Jaros S."/>
            <person name="Januszkiewicz K."/>
            <person name="Wedrychowicz H."/>
        </authorList>
    </citation>
    <scope>NUCLEOTIDE SEQUENCE [LARGE SCALE GENOMIC DNA]</scope>
    <source>
        <strain evidence="2 3">DSM 18899</strain>
    </source>
</reference>
<dbReference type="SUPFAM" id="SSF54593">
    <property type="entry name" value="Glyoxalase/Bleomycin resistance protein/Dihydroxybiphenyl dioxygenase"/>
    <property type="match status" value="1"/>
</dbReference>
<dbReference type="RefSeq" id="WP_072427318.1">
    <property type="nucleotide sequence ID" value="NZ_FPKR01000003.1"/>
</dbReference>
<keyword evidence="3" id="KW-1185">Reference proteome</keyword>
<evidence type="ECO:0000259" key="1">
    <source>
        <dbReference type="PROSITE" id="PS51819"/>
    </source>
</evidence>
<evidence type="ECO:0000313" key="3">
    <source>
        <dbReference type="Proteomes" id="UP000186513"/>
    </source>
</evidence>
<organism evidence="2 3">
    <name type="scientific">Chitinimonas taiwanensis DSM 18899</name>
    <dbReference type="NCBI Taxonomy" id="1121279"/>
    <lineage>
        <taxon>Bacteria</taxon>
        <taxon>Pseudomonadati</taxon>
        <taxon>Pseudomonadota</taxon>
        <taxon>Betaproteobacteria</taxon>
        <taxon>Neisseriales</taxon>
        <taxon>Chitinibacteraceae</taxon>
        <taxon>Chitinimonas</taxon>
    </lineage>
</organism>
<dbReference type="InterPro" id="IPR029068">
    <property type="entry name" value="Glyas_Bleomycin-R_OHBP_Dase"/>
</dbReference>
<dbReference type="Gene3D" id="3.10.180.10">
    <property type="entry name" value="2,3-Dihydroxybiphenyl 1,2-Dioxygenase, domain 1"/>
    <property type="match status" value="1"/>
</dbReference>
<dbReference type="STRING" id="1121279.SAMN02745887_00766"/>
<dbReference type="InterPro" id="IPR037523">
    <property type="entry name" value="VOC_core"/>
</dbReference>
<name>A0A1K2H903_9NEIS</name>
<dbReference type="OrthoDB" id="9812656at2"/>
<evidence type="ECO:0000313" key="2">
    <source>
        <dbReference type="EMBL" id="SFZ73311.1"/>
    </source>
</evidence>
<protein>
    <recommendedName>
        <fullName evidence="1">VOC domain-containing protein</fullName>
    </recommendedName>
</protein>